<evidence type="ECO:0000313" key="2">
    <source>
        <dbReference type="EMBL" id="MEQ2173143.1"/>
    </source>
</evidence>
<dbReference type="Proteomes" id="UP001476798">
    <property type="component" value="Unassembled WGS sequence"/>
</dbReference>
<sequence>MKPGGSRERSRNPRMMSGARIGTGRSGSLPLCLMILLGCSCHMLHGQDGAVGAERKAGTFWGCVEEKVGRGSQECLCEWEVGVCCFWRRGELVPSLRETGAV</sequence>
<reference evidence="2 3" key="1">
    <citation type="submission" date="2021-06" db="EMBL/GenBank/DDBJ databases">
        <authorList>
            <person name="Palmer J.M."/>
        </authorList>
    </citation>
    <scope>NUCLEOTIDE SEQUENCE [LARGE SCALE GENOMIC DNA]</scope>
    <source>
        <strain evidence="2 3">GA_2019</strain>
        <tissue evidence="2">Muscle</tissue>
    </source>
</reference>
<evidence type="ECO:0000313" key="3">
    <source>
        <dbReference type="Proteomes" id="UP001476798"/>
    </source>
</evidence>
<gene>
    <name evidence="2" type="ORF">GOODEAATRI_028857</name>
</gene>
<evidence type="ECO:0000256" key="1">
    <source>
        <dbReference type="SAM" id="MobiDB-lite"/>
    </source>
</evidence>
<organism evidence="2 3">
    <name type="scientific">Goodea atripinnis</name>
    <dbReference type="NCBI Taxonomy" id="208336"/>
    <lineage>
        <taxon>Eukaryota</taxon>
        <taxon>Metazoa</taxon>
        <taxon>Chordata</taxon>
        <taxon>Craniata</taxon>
        <taxon>Vertebrata</taxon>
        <taxon>Euteleostomi</taxon>
        <taxon>Actinopterygii</taxon>
        <taxon>Neopterygii</taxon>
        <taxon>Teleostei</taxon>
        <taxon>Neoteleostei</taxon>
        <taxon>Acanthomorphata</taxon>
        <taxon>Ovalentaria</taxon>
        <taxon>Atherinomorphae</taxon>
        <taxon>Cyprinodontiformes</taxon>
        <taxon>Goodeidae</taxon>
        <taxon>Goodea</taxon>
    </lineage>
</organism>
<accession>A0ABV0NRH2</accession>
<protein>
    <submittedName>
        <fullName evidence="2">Uncharacterized protein</fullName>
    </submittedName>
</protein>
<comment type="caution">
    <text evidence="2">The sequence shown here is derived from an EMBL/GenBank/DDBJ whole genome shotgun (WGS) entry which is preliminary data.</text>
</comment>
<feature type="compositionally biased region" description="Basic and acidic residues" evidence="1">
    <location>
        <begin position="1"/>
        <end position="11"/>
    </location>
</feature>
<keyword evidence="3" id="KW-1185">Reference proteome</keyword>
<dbReference type="EMBL" id="JAHRIO010044087">
    <property type="protein sequence ID" value="MEQ2173143.1"/>
    <property type="molecule type" value="Genomic_DNA"/>
</dbReference>
<proteinExistence type="predicted"/>
<feature type="region of interest" description="Disordered" evidence="1">
    <location>
        <begin position="1"/>
        <end position="22"/>
    </location>
</feature>
<name>A0ABV0NRH2_9TELE</name>